<protein>
    <submittedName>
        <fullName evidence="3">Extracellular solute-binding protein</fullName>
    </submittedName>
</protein>
<dbReference type="InterPro" id="IPR050490">
    <property type="entry name" value="Bact_solute-bd_prot1"/>
</dbReference>
<dbReference type="InterPro" id="IPR006059">
    <property type="entry name" value="SBP"/>
</dbReference>
<evidence type="ECO:0000256" key="1">
    <source>
        <dbReference type="SAM" id="MobiDB-lite"/>
    </source>
</evidence>
<gene>
    <name evidence="3" type="ORF">GMA64_10245</name>
</gene>
<dbReference type="Pfam" id="PF01547">
    <property type="entry name" value="SBP_bac_1"/>
    <property type="match status" value="1"/>
</dbReference>
<dbReference type="Gene3D" id="3.40.190.10">
    <property type="entry name" value="Periplasmic binding protein-like II"/>
    <property type="match status" value="2"/>
</dbReference>
<comment type="caution">
    <text evidence="3">The sequence shown here is derived from an EMBL/GenBank/DDBJ whole genome shotgun (WGS) entry which is preliminary data.</text>
</comment>
<reference evidence="3" key="1">
    <citation type="journal article" date="2019" name="Nat. Med.">
        <title>A library of human gut bacterial isolates paired with longitudinal multiomics data enables mechanistic microbiome research.</title>
        <authorList>
            <person name="Poyet M."/>
            <person name="Groussin M."/>
            <person name="Gibbons S.M."/>
            <person name="Avila-Pacheco J."/>
            <person name="Jiang X."/>
            <person name="Kearney S.M."/>
            <person name="Perrotta A.R."/>
            <person name="Berdy B."/>
            <person name="Zhao S."/>
            <person name="Lieberman T.D."/>
            <person name="Swanson P.K."/>
            <person name="Smith M."/>
            <person name="Roesemann S."/>
            <person name="Alexander J.E."/>
            <person name="Rich S.A."/>
            <person name="Livny J."/>
            <person name="Vlamakis H."/>
            <person name="Clish C."/>
            <person name="Bullock K."/>
            <person name="Deik A."/>
            <person name="Scott J."/>
            <person name="Pierce K.A."/>
            <person name="Xavier R.J."/>
            <person name="Alm E.J."/>
        </authorList>
    </citation>
    <scope>NUCLEOTIDE SEQUENCE</scope>
    <source>
        <strain evidence="3">BIOML-A179</strain>
    </source>
</reference>
<proteinExistence type="predicted"/>
<feature type="region of interest" description="Disordered" evidence="1">
    <location>
        <begin position="24"/>
        <end position="48"/>
    </location>
</feature>
<feature type="chain" id="PRO_5044234388" evidence="2">
    <location>
        <begin position="22"/>
        <end position="447"/>
    </location>
</feature>
<dbReference type="PANTHER" id="PTHR43649">
    <property type="entry name" value="ARABINOSE-BINDING PROTEIN-RELATED"/>
    <property type="match status" value="1"/>
</dbReference>
<dbReference type="RefSeq" id="WP_129821428.1">
    <property type="nucleotide sequence ID" value="NZ_JADOZG010000006.1"/>
</dbReference>
<evidence type="ECO:0000256" key="2">
    <source>
        <dbReference type="SAM" id="SignalP"/>
    </source>
</evidence>
<feature type="compositionally biased region" description="Low complexity" evidence="1">
    <location>
        <begin position="30"/>
        <end position="47"/>
    </location>
</feature>
<dbReference type="SUPFAM" id="SSF53850">
    <property type="entry name" value="Periplasmic binding protein-like II"/>
    <property type="match status" value="1"/>
</dbReference>
<organism evidence="3">
    <name type="scientific">Turicibacter sanguinis</name>
    <dbReference type="NCBI Taxonomy" id="154288"/>
    <lineage>
        <taxon>Bacteria</taxon>
        <taxon>Bacillati</taxon>
        <taxon>Bacillota</taxon>
        <taxon>Erysipelotrichia</taxon>
        <taxon>Erysipelotrichales</taxon>
        <taxon>Turicibacteraceae</taxon>
        <taxon>Turicibacter</taxon>
    </lineage>
</organism>
<dbReference type="AlphaFoldDB" id="A0A6G2CR81"/>
<feature type="signal peptide" evidence="2">
    <location>
        <begin position="1"/>
        <end position="21"/>
    </location>
</feature>
<dbReference type="PROSITE" id="PS51257">
    <property type="entry name" value="PROKAR_LIPOPROTEIN"/>
    <property type="match status" value="1"/>
</dbReference>
<sequence length="447" mass="49349">MKKIWSLATVFACAATLVACSGNEAKDNGSTTTPESSTTQEGTTTESNDPVSFRFSWWGGDSRHAATLEVIELYMEENPHVTIIPEYAAWSGFQDKFTTQYAGGTNADLMQVNYNWLWIYSPDGDGFYDLNTLSNLELGNYNSSLLDAMTIENKLQAIPTSITARVPFLNTTLYSNAGVDIPTTWDELMDAGKAIQSSLGDNYYALSKLGKAGMMYLVFSYLEQETGKTFFDTDGNIQYSVEELTAGYQLLADMVENHVMPAGNVDSNELDEKNPKWITGEYGGINEWDSSAAKYIDTLEEGQVVEPFAQFTMDGAKLTGNIQKPSMGFAISKNAQNPEEVAKFLNWMLTDEKAVEIMGTQRGIPANQAGYDILVDKGLLTGVTVEAYNMHSNVESTIMHPFFEYTDVKDLYEGAGEAVVFGTMTPQEAAEKVIKEMPRIMDEAMGR</sequence>
<name>A0A6G2CR81_9FIRM</name>
<dbReference type="EMBL" id="WMQV01000026">
    <property type="protein sequence ID" value="MTL94908.1"/>
    <property type="molecule type" value="Genomic_DNA"/>
</dbReference>
<accession>A0A6G2CR81</accession>
<keyword evidence="2" id="KW-0732">Signal</keyword>
<evidence type="ECO:0000313" key="3">
    <source>
        <dbReference type="EMBL" id="MTL94908.1"/>
    </source>
</evidence>
<dbReference type="PANTHER" id="PTHR43649:SF11">
    <property type="entry name" value="ABC TRANSPORTER SUBSTRATE-BINDING PROTEIN YESO-RELATED"/>
    <property type="match status" value="1"/>
</dbReference>